<feature type="transmembrane region" description="Helical" evidence="2">
    <location>
        <begin position="84"/>
        <end position="105"/>
    </location>
</feature>
<feature type="transmembrane region" description="Helical" evidence="2">
    <location>
        <begin position="181"/>
        <end position="198"/>
    </location>
</feature>
<dbReference type="RefSeq" id="WP_309799094.1">
    <property type="nucleotide sequence ID" value="NZ_BAAAHY010000005.1"/>
</dbReference>
<feature type="transmembrane region" description="Helical" evidence="2">
    <location>
        <begin position="158"/>
        <end position="175"/>
    </location>
</feature>
<dbReference type="EMBL" id="JAVDQF010000001">
    <property type="protein sequence ID" value="MDR6270194.1"/>
    <property type="molecule type" value="Genomic_DNA"/>
</dbReference>
<organism evidence="3 4">
    <name type="scientific">Arthrobacter russicus</name>
    <dbReference type="NCBI Taxonomy" id="172040"/>
    <lineage>
        <taxon>Bacteria</taxon>
        <taxon>Bacillati</taxon>
        <taxon>Actinomycetota</taxon>
        <taxon>Actinomycetes</taxon>
        <taxon>Micrococcales</taxon>
        <taxon>Micrococcaceae</taxon>
        <taxon>Arthrobacter</taxon>
    </lineage>
</organism>
<gene>
    <name evidence="3" type="ORF">JOE69_002432</name>
</gene>
<evidence type="ECO:0000256" key="2">
    <source>
        <dbReference type="SAM" id="Phobius"/>
    </source>
</evidence>
<accession>A0ABU1JDH9</accession>
<evidence type="ECO:0000256" key="1">
    <source>
        <dbReference type="SAM" id="MobiDB-lite"/>
    </source>
</evidence>
<name>A0ABU1JDH9_9MICC</name>
<dbReference type="Proteomes" id="UP001185069">
    <property type="component" value="Unassembled WGS sequence"/>
</dbReference>
<proteinExistence type="predicted"/>
<keyword evidence="4" id="KW-1185">Reference proteome</keyword>
<protein>
    <recommendedName>
        <fullName evidence="5">Integral membrane protein</fullName>
    </recommendedName>
</protein>
<evidence type="ECO:0000313" key="4">
    <source>
        <dbReference type="Proteomes" id="UP001185069"/>
    </source>
</evidence>
<feature type="compositionally biased region" description="Pro residues" evidence="1">
    <location>
        <begin position="57"/>
        <end position="70"/>
    </location>
</feature>
<feature type="compositionally biased region" description="Low complexity" evidence="1">
    <location>
        <begin position="43"/>
        <end position="56"/>
    </location>
</feature>
<evidence type="ECO:0008006" key="5">
    <source>
        <dbReference type="Google" id="ProtNLM"/>
    </source>
</evidence>
<comment type="caution">
    <text evidence="3">The sequence shown here is derived from an EMBL/GenBank/DDBJ whole genome shotgun (WGS) entry which is preliminary data.</text>
</comment>
<sequence>MSTPPQGPGPQDHDGSSPAVPGQFPEIAPGVPRYGQYAPEGYVPPNQQVQPNQAGPVPDPHSPPPWQPAAPTPAGVPALVQRGFVMIIAAAIVHLAISVIGLFQIPQMRSVVLDSMAQFPELNASMVDTVITLSFVFNAIGLALYLLVAFNIRAGKRWARMLGTVLAVLSLTMLVGSPFAIVQVGLGVLGIVYCWLAPSREYFKR</sequence>
<feature type="transmembrane region" description="Helical" evidence="2">
    <location>
        <begin position="125"/>
        <end position="146"/>
    </location>
</feature>
<feature type="region of interest" description="Disordered" evidence="1">
    <location>
        <begin position="1"/>
        <end position="70"/>
    </location>
</feature>
<reference evidence="3 4" key="1">
    <citation type="submission" date="2023-07" db="EMBL/GenBank/DDBJ databases">
        <title>Sequencing the genomes of 1000 actinobacteria strains.</title>
        <authorList>
            <person name="Klenk H.-P."/>
        </authorList>
    </citation>
    <scope>NUCLEOTIDE SEQUENCE [LARGE SCALE GENOMIC DNA]</scope>
    <source>
        <strain evidence="3 4">DSM 14555</strain>
    </source>
</reference>
<keyword evidence="2" id="KW-0812">Transmembrane</keyword>
<keyword evidence="2" id="KW-1133">Transmembrane helix</keyword>
<evidence type="ECO:0000313" key="3">
    <source>
        <dbReference type="EMBL" id="MDR6270194.1"/>
    </source>
</evidence>
<keyword evidence="2" id="KW-0472">Membrane</keyword>